<dbReference type="EMBL" id="KZ107859">
    <property type="protein sequence ID" value="OSS44067.1"/>
    <property type="molecule type" value="Genomic_DNA"/>
</dbReference>
<proteinExistence type="predicted"/>
<evidence type="ECO:0000313" key="2">
    <source>
        <dbReference type="EMBL" id="OSS44067.1"/>
    </source>
</evidence>
<sequence>MHPSRRHDLQIAPPVQALARPAPDLQHLRVHCALGVHHPSAQPAGQERKARHHPRHQAPGGDRRGLAVRSAYLGYSQRARQAVEGRAARGSGRGSDPNRREIRALERNQHAQNGACRDDAHRLGRRAHDEPDAAVQPQPAAVQLEQLLRPPSEQLRRRDCRICKPAPPTQRLLVLLRPCFRLLHTRPFLHPARGSSSPALAAPPLGPHEPPLPQQHYHQQPQRGDTSIDAGAPELRWRQQRRRISKSDVRRRGPADPRGPGLDLPRPDAARLRVRQLGQCRSGGCCWLVWRQDEPGHGHVCGVGGVWHVRCCCYCWRWAEHERRTCGWRGIDWWHAEPGVQRQRCVARGWSERGQRGWKCGSRRLGRIHL</sequence>
<protein>
    <submittedName>
        <fullName evidence="2">Uncharacterized protein</fullName>
    </submittedName>
</protein>
<dbReference type="Proteomes" id="UP000193240">
    <property type="component" value="Unassembled WGS sequence"/>
</dbReference>
<feature type="region of interest" description="Disordered" evidence="1">
    <location>
        <begin position="79"/>
        <end position="99"/>
    </location>
</feature>
<feature type="region of interest" description="Disordered" evidence="1">
    <location>
        <begin position="39"/>
        <end position="65"/>
    </location>
</feature>
<evidence type="ECO:0000313" key="3">
    <source>
        <dbReference type="Proteomes" id="UP000193240"/>
    </source>
</evidence>
<gene>
    <name evidence="2" type="ORF">B5807_11213</name>
</gene>
<dbReference type="AlphaFoldDB" id="A0A1Y2LLJ3"/>
<organism evidence="2 3">
    <name type="scientific">Epicoccum nigrum</name>
    <name type="common">Soil fungus</name>
    <name type="synonym">Epicoccum purpurascens</name>
    <dbReference type="NCBI Taxonomy" id="105696"/>
    <lineage>
        <taxon>Eukaryota</taxon>
        <taxon>Fungi</taxon>
        <taxon>Dikarya</taxon>
        <taxon>Ascomycota</taxon>
        <taxon>Pezizomycotina</taxon>
        <taxon>Dothideomycetes</taxon>
        <taxon>Pleosporomycetidae</taxon>
        <taxon>Pleosporales</taxon>
        <taxon>Pleosporineae</taxon>
        <taxon>Didymellaceae</taxon>
        <taxon>Epicoccum</taxon>
    </lineage>
</organism>
<accession>A0A1Y2LLJ3</accession>
<evidence type="ECO:0000256" key="1">
    <source>
        <dbReference type="SAM" id="MobiDB-lite"/>
    </source>
</evidence>
<dbReference type="InParanoid" id="A0A1Y2LLJ3"/>
<keyword evidence="3" id="KW-1185">Reference proteome</keyword>
<feature type="compositionally biased region" description="Pro residues" evidence="1">
    <location>
        <begin position="204"/>
        <end position="213"/>
    </location>
</feature>
<name>A0A1Y2LLJ3_EPING</name>
<feature type="compositionally biased region" description="Basic and acidic residues" evidence="1">
    <location>
        <begin position="245"/>
        <end position="255"/>
    </location>
</feature>
<reference evidence="2 3" key="1">
    <citation type="journal article" date="2017" name="Genome Announc.">
        <title>Genome sequence of the saprophytic ascomycete Epicoccum nigrum ICMP 19927 strain isolated from New Zealand.</title>
        <authorList>
            <person name="Fokin M."/>
            <person name="Fleetwood D."/>
            <person name="Weir B.S."/>
            <person name="Villas-Boas S.G."/>
        </authorList>
    </citation>
    <scope>NUCLEOTIDE SEQUENCE [LARGE SCALE GENOMIC DNA]</scope>
    <source>
        <strain evidence="2 3">ICMP 19927</strain>
    </source>
</reference>
<feature type="compositionally biased region" description="Low complexity" evidence="1">
    <location>
        <begin position="191"/>
        <end position="203"/>
    </location>
</feature>
<feature type="region of interest" description="Disordered" evidence="1">
    <location>
        <begin position="190"/>
        <end position="268"/>
    </location>
</feature>